<protein>
    <submittedName>
        <fullName evidence="3">Uncharacterized protein</fullName>
    </submittedName>
</protein>
<evidence type="ECO:0000313" key="4">
    <source>
        <dbReference type="Proteomes" id="UP000253153"/>
    </source>
</evidence>
<reference evidence="3 4" key="1">
    <citation type="submission" date="2018-06" db="EMBL/GenBank/DDBJ databases">
        <title>Fusarium incarnatum-equiseti species complex species 28.</title>
        <authorList>
            <person name="Gardiner D.M."/>
        </authorList>
    </citation>
    <scope>NUCLEOTIDE SEQUENCE [LARGE SCALE GENOMIC DNA]</scope>
    <source>
        <strain evidence="3 4">FIESC_28</strain>
    </source>
</reference>
<dbReference type="AlphaFoldDB" id="A0A366S2W7"/>
<comment type="caution">
    <text evidence="3">The sequence shown here is derived from an EMBL/GenBank/DDBJ whole genome shotgun (WGS) entry which is preliminary data.</text>
</comment>
<name>A0A366S2W7_9HYPO</name>
<dbReference type="PANTHER" id="PTHR14187">
    <property type="entry name" value="ALPHA KINASE/ELONGATION FACTOR 2 KINASE"/>
    <property type="match status" value="1"/>
</dbReference>
<organism evidence="3 4">
    <name type="scientific">Fusarium coffeatum</name>
    <dbReference type="NCBI Taxonomy" id="231269"/>
    <lineage>
        <taxon>Eukaryota</taxon>
        <taxon>Fungi</taxon>
        <taxon>Dikarya</taxon>
        <taxon>Ascomycota</taxon>
        <taxon>Pezizomycotina</taxon>
        <taxon>Sordariomycetes</taxon>
        <taxon>Hypocreomycetidae</taxon>
        <taxon>Hypocreales</taxon>
        <taxon>Nectriaceae</taxon>
        <taxon>Fusarium</taxon>
        <taxon>Fusarium incarnatum-equiseti species complex</taxon>
    </lineage>
</organism>
<dbReference type="GO" id="GO:0140662">
    <property type="term" value="F:ATP-dependent protein folding chaperone"/>
    <property type="evidence" value="ECO:0007669"/>
    <property type="project" value="InterPro"/>
</dbReference>
<accession>A0A366S2W7</accession>
<proteinExistence type="predicted"/>
<dbReference type="EMBL" id="QKXC01000072">
    <property type="protein sequence ID" value="RBR23661.1"/>
    <property type="molecule type" value="Genomic_DNA"/>
</dbReference>
<dbReference type="RefSeq" id="XP_031018252.1">
    <property type="nucleotide sequence ID" value="XM_031157739.1"/>
</dbReference>
<gene>
    <name evidence="3" type="ORF">FIESC28_03590</name>
</gene>
<keyword evidence="4" id="KW-1185">Reference proteome</keyword>
<keyword evidence="1" id="KW-0547">Nucleotide-binding</keyword>
<evidence type="ECO:0000256" key="1">
    <source>
        <dbReference type="ARBA" id="ARBA00022741"/>
    </source>
</evidence>
<dbReference type="Pfam" id="PF00012">
    <property type="entry name" value="HSP70"/>
    <property type="match status" value="1"/>
</dbReference>
<dbReference type="Gene3D" id="3.30.420.40">
    <property type="match status" value="1"/>
</dbReference>
<dbReference type="PANTHER" id="PTHR14187:SF5">
    <property type="entry name" value="HEAT SHOCK 70 KDA PROTEIN 12A"/>
    <property type="match status" value="1"/>
</dbReference>
<dbReference type="InterPro" id="IPR043129">
    <property type="entry name" value="ATPase_NBD"/>
</dbReference>
<keyword evidence="2" id="KW-0067">ATP-binding</keyword>
<dbReference type="Proteomes" id="UP000253153">
    <property type="component" value="Unassembled WGS sequence"/>
</dbReference>
<evidence type="ECO:0000256" key="2">
    <source>
        <dbReference type="ARBA" id="ARBA00022840"/>
    </source>
</evidence>
<sequence length="584" mass="65877">MTADQPMDDAIIVGIDFGTTYSGVAWAYSKEPDEIELVTSWEAELNHCSDVEKAPTQLLYSSERDTSWGYSIPADEDALRWFKLLLLDEGDIPPDVSNSSQLQHARKLLGELKKDPVDVIGCFLRKIWNHTIDSIRRSIGAELLQKSRFYVVITLPAIWPPYAQQRMKQAARISGILDARPCGDTTLRFISEPEAAALATIKDLSKRSTMKVGDTMVICDAGGGTVDLISYVVESTDPFVVKECVRGDGGLCGGVFLDENFLELIKRKVGPASWQSVSVAEQKKFLNDGWEHGIKPQFSNQNRTWLVDLPDSCGGPASNSKLKRRRTLELSSYDIRSVYTPIIAKIEALVKRQTEAIQSKYGQRATYIILVGGFGRSSYLFNNLQSTFGTTVLQSRGNKPWTAICRGAVVRGINGHGVSTGLRVQIGSRVARKSYGIYFTEEFDEKKHLQHHKFWSENYQKWYANNQMKWFLKEGDNMLTQQPVRRSYQRLYSGHIGQVDQAIYTCTEFPPPETFGSTVKKLCNIQWTRDINIESLPTYTNCLGKVFHKLSFDVEMTCEDGIVDFTVYFEGKRVGAHNVEVQFR</sequence>
<dbReference type="InterPro" id="IPR013126">
    <property type="entry name" value="Hsp_70_fam"/>
</dbReference>
<dbReference type="GO" id="GO:0005524">
    <property type="term" value="F:ATP binding"/>
    <property type="evidence" value="ECO:0007669"/>
    <property type="project" value="UniProtKB-KW"/>
</dbReference>
<dbReference type="GeneID" id="41993035"/>
<evidence type="ECO:0000313" key="3">
    <source>
        <dbReference type="EMBL" id="RBR23661.1"/>
    </source>
</evidence>
<dbReference type="CDD" id="cd10170">
    <property type="entry name" value="ASKHA_NBD_HSP70"/>
    <property type="match status" value="1"/>
</dbReference>
<dbReference type="OrthoDB" id="2963168at2759"/>
<dbReference type="SUPFAM" id="SSF53067">
    <property type="entry name" value="Actin-like ATPase domain"/>
    <property type="match status" value="2"/>
</dbReference>